<dbReference type="GO" id="GO:0030267">
    <property type="term" value="F:glyoxylate reductase (NADPH) activity"/>
    <property type="evidence" value="ECO:0007669"/>
    <property type="project" value="TreeGrafter"/>
</dbReference>
<dbReference type="PANTHER" id="PTHR10996">
    <property type="entry name" value="2-HYDROXYACID DEHYDROGENASE-RELATED"/>
    <property type="match status" value="1"/>
</dbReference>
<dbReference type="RefSeq" id="XP_035319291.1">
    <property type="nucleotide sequence ID" value="XM_035464621.1"/>
</dbReference>
<keyword evidence="7" id="KW-1185">Reference proteome</keyword>
<comment type="caution">
    <text evidence="6">The sequence shown here is derived from an EMBL/GenBank/DDBJ whole genome shotgun (WGS) entry which is preliminary data.</text>
</comment>
<dbReference type="Gene3D" id="3.40.50.720">
    <property type="entry name" value="NAD(P)-binding Rossmann-like Domain"/>
    <property type="match status" value="2"/>
</dbReference>
<dbReference type="Pfam" id="PF02826">
    <property type="entry name" value="2-Hacid_dh_C"/>
    <property type="match status" value="1"/>
</dbReference>
<evidence type="ECO:0000313" key="6">
    <source>
        <dbReference type="EMBL" id="KAF4120639.1"/>
    </source>
</evidence>
<dbReference type="InterPro" id="IPR006139">
    <property type="entry name" value="D-isomer_2_OHA_DH_cat_dom"/>
</dbReference>
<evidence type="ECO:0000313" key="7">
    <source>
        <dbReference type="Proteomes" id="UP000749293"/>
    </source>
</evidence>
<proteinExistence type="inferred from homology"/>
<dbReference type="OrthoDB" id="9991913at2759"/>
<dbReference type="Proteomes" id="UP000749293">
    <property type="component" value="Unassembled WGS sequence"/>
</dbReference>
<feature type="compositionally biased region" description="Low complexity" evidence="3">
    <location>
        <begin position="8"/>
        <end position="20"/>
    </location>
</feature>
<dbReference type="Pfam" id="PF00389">
    <property type="entry name" value="2-Hacid_dh"/>
    <property type="match status" value="1"/>
</dbReference>
<evidence type="ECO:0000259" key="5">
    <source>
        <dbReference type="Pfam" id="PF02826"/>
    </source>
</evidence>
<organism evidence="6 7">
    <name type="scientific">Geosmithia morbida</name>
    <dbReference type="NCBI Taxonomy" id="1094350"/>
    <lineage>
        <taxon>Eukaryota</taxon>
        <taxon>Fungi</taxon>
        <taxon>Dikarya</taxon>
        <taxon>Ascomycota</taxon>
        <taxon>Pezizomycotina</taxon>
        <taxon>Sordariomycetes</taxon>
        <taxon>Hypocreomycetidae</taxon>
        <taxon>Hypocreales</taxon>
        <taxon>Bionectriaceae</taxon>
        <taxon>Geosmithia</taxon>
    </lineage>
</organism>
<reference evidence="6" key="1">
    <citation type="submission" date="2020-03" db="EMBL/GenBank/DDBJ databases">
        <title>Site-based positive gene gene selection in Geosmithia morbida across the United States reveals a broad range of putative effectors and factors for local host and environmental adapation.</title>
        <authorList>
            <person name="Onufrak A."/>
            <person name="Murdoch R.W."/>
            <person name="Gazis R."/>
            <person name="Huff M."/>
            <person name="Staton M."/>
            <person name="Klingeman W."/>
            <person name="Hadziabdic D."/>
        </authorList>
    </citation>
    <scope>NUCLEOTIDE SEQUENCE</scope>
    <source>
        <strain evidence="6">1262</strain>
    </source>
</reference>
<dbReference type="EMBL" id="JAANYQ010000015">
    <property type="protein sequence ID" value="KAF4120639.1"/>
    <property type="molecule type" value="Genomic_DNA"/>
</dbReference>
<dbReference type="SUPFAM" id="SSF51735">
    <property type="entry name" value="NAD(P)-binding Rossmann-fold domains"/>
    <property type="match status" value="1"/>
</dbReference>
<comment type="similarity">
    <text evidence="2">Belongs to the D-isomer specific 2-hydroxyacid dehydrogenase family.</text>
</comment>
<accession>A0A9P4YRV5</accession>
<evidence type="ECO:0000256" key="2">
    <source>
        <dbReference type="RuleBase" id="RU003719"/>
    </source>
</evidence>
<dbReference type="GO" id="GO:0005829">
    <property type="term" value="C:cytosol"/>
    <property type="evidence" value="ECO:0007669"/>
    <property type="project" value="TreeGrafter"/>
</dbReference>
<dbReference type="InterPro" id="IPR006140">
    <property type="entry name" value="D-isomer_DH_NAD-bd"/>
</dbReference>
<dbReference type="GO" id="GO:0051287">
    <property type="term" value="F:NAD binding"/>
    <property type="evidence" value="ECO:0007669"/>
    <property type="project" value="InterPro"/>
</dbReference>
<dbReference type="PANTHER" id="PTHR10996:SF281">
    <property type="entry name" value="D-ISOMER SPECIFIC 2-HYDROXYACID DEHYDROGENASE NAD-BINDING DOMAIN-CONTAINING PROTEIN-RELATED"/>
    <property type="match status" value="1"/>
</dbReference>
<evidence type="ECO:0000259" key="4">
    <source>
        <dbReference type="Pfam" id="PF00389"/>
    </source>
</evidence>
<dbReference type="SUPFAM" id="SSF52283">
    <property type="entry name" value="Formate/glycerate dehydrogenase catalytic domain-like"/>
    <property type="match status" value="1"/>
</dbReference>
<feature type="domain" description="D-isomer specific 2-hydroxyacid dehydrogenase NAD-binding" evidence="5">
    <location>
        <begin position="167"/>
        <end position="326"/>
    </location>
</feature>
<feature type="domain" description="D-isomer specific 2-hydroxyacid dehydrogenase catalytic" evidence="4">
    <location>
        <begin position="109"/>
        <end position="384"/>
    </location>
</feature>
<gene>
    <name evidence="6" type="ORF">GMORB2_2642</name>
</gene>
<feature type="region of interest" description="Disordered" evidence="3">
    <location>
        <begin position="1"/>
        <end position="24"/>
    </location>
</feature>
<evidence type="ECO:0000256" key="1">
    <source>
        <dbReference type="ARBA" id="ARBA00023002"/>
    </source>
</evidence>
<name>A0A9P4YRV5_9HYPO</name>
<evidence type="ECO:0000256" key="3">
    <source>
        <dbReference type="SAM" id="MobiDB-lite"/>
    </source>
</evidence>
<sequence>MAEPVNTPVPASTPRSTSPAPLNPPTIPVSLAQYNKGLVSSKARVLQIGDAVPYNPAEVSKFRKEFDVIYISPAERRRDQFKTALQQGTWGDFHAIFQPSLHSGYEMGEWDAELINLLPKSVRVFASAGTDYNAIDIRQLAQHGIIFRDASFAAVDAVADFTTDMIISVLHNFPQCMEAATSNDPAKSTTCHETLSHNLDRQTVGLIGFGNVGAGIANRCGLGLGVTIHCYCPPSTDIPSPEALCAKVDVVFHDSLESLVSSVDCVVLSEPIFDKDSPPIIGVRELSWFRPGARLVNAGGEGLVDYEALADALDSGYLSSVALDAYSLGGHINARLRDHAASGKAILTCNNARGTVETAKGCEELAMREIKSVIFGTGPNTAINMNYFQQ</sequence>
<dbReference type="GO" id="GO:0016618">
    <property type="term" value="F:hydroxypyruvate reductase [NAD(P)H] activity"/>
    <property type="evidence" value="ECO:0007669"/>
    <property type="project" value="TreeGrafter"/>
</dbReference>
<protein>
    <submittedName>
        <fullName evidence="6">Phosphoglycerate dehydrogenase or related dehydrogenase</fullName>
    </submittedName>
</protein>
<keyword evidence="1 2" id="KW-0560">Oxidoreductase</keyword>
<dbReference type="AlphaFoldDB" id="A0A9P4YRV5"/>
<dbReference type="InterPro" id="IPR036291">
    <property type="entry name" value="NAD(P)-bd_dom_sf"/>
</dbReference>
<dbReference type="GeneID" id="55968872"/>
<dbReference type="InterPro" id="IPR050223">
    <property type="entry name" value="D-isomer_2-hydroxyacid_DH"/>
</dbReference>